<feature type="region of interest" description="Disordered" evidence="1">
    <location>
        <begin position="289"/>
        <end position="325"/>
    </location>
</feature>
<proteinExistence type="predicted"/>
<dbReference type="EMBL" id="KV424137">
    <property type="protein sequence ID" value="KZT50904.1"/>
    <property type="molecule type" value="Genomic_DNA"/>
</dbReference>
<protein>
    <recommendedName>
        <fullName evidence="2">BAG domain-containing protein</fullName>
    </recommendedName>
</protein>
<feature type="compositionally biased region" description="Basic and acidic residues" evidence="1">
    <location>
        <begin position="314"/>
        <end position="323"/>
    </location>
</feature>
<reference evidence="3 4" key="1">
    <citation type="journal article" date="2016" name="Mol. Biol. Evol.">
        <title>Comparative Genomics of Early-Diverging Mushroom-Forming Fungi Provides Insights into the Origins of Lignocellulose Decay Capabilities.</title>
        <authorList>
            <person name="Nagy L.G."/>
            <person name="Riley R."/>
            <person name="Tritt A."/>
            <person name="Adam C."/>
            <person name="Daum C."/>
            <person name="Floudas D."/>
            <person name="Sun H."/>
            <person name="Yadav J.S."/>
            <person name="Pangilinan J."/>
            <person name="Larsson K.H."/>
            <person name="Matsuura K."/>
            <person name="Barry K."/>
            <person name="Labutti K."/>
            <person name="Kuo R."/>
            <person name="Ohm R.A."/>
            <person name="Bhattacharya S.S."/>
            <person name="Shirouzu T."/>
            <person name="Yoshinaga Y."/>
            <person name="Martin F.M."/>
            <person name="Grigoriev I.V."/>
            <person name="Hibbett D.S."/>
        </authorList>
    </citation>
    <scope>NUCLEOTIDE SEQUENCE [LARGE SCALE GENOMIC DNA]</scope>
    <source>
        <strain evidence="3 4">HHB12733</strain>
    </source>
</reference>
<evidence type="ECO:0000256" key="1">
    <source>
        <dbReference type="SAM" id="MobiDB-lite"/>
    </source>
</evidence>
<dbReference type="AlphaFoldDB" id="A0A165CJG3"/>
<feature type="region of interest" description="Disordered" evidence="1">
    <location>
        <begin position="188"/>
        <end position="228"/>
    </location>
</feature>
<dbReference type="Gene3D" id="1.20.58.120">
    <property type="entry name" value="BAG domain"/>
    <property type="match status" value="1"/>
</dbReference>
<feature type="compositionally biased region" description="Pro residues" evidence="1">
    <location>
        <begin position="98"/>
        <end position="132"/>
    </location>
</feature>
<evidence type="ECO:0000313" key="4">
    <source>
        <dbReference type="Proteomes" id="UP000076842"/>
    </source>
</evidence>
<dbReference type="Proteomes" id="UP000076842">
    <property type="component" value="Unassembled WGS sequence"/>
</dbReference>
<evidence type="ECO:0000313" key="3">
    <source>
        <dbReference type="EMBL" id="KZT50904.1"/>
    </source>
</evidence>
<feature type="domain" description="BAG" evidence="2">
    <location>
        <begin position="459"/>
        <end position="501"/>
    </location>
</feature>
<name>A0A165CJG3_9BASI</name>
<dbReference type="GO" id="GO:0051087">
    <property type="term" value="F:protein-folding chaperone binding"/>
    <property type="evidence" value="ECO:0007669"/>
    <property type="project" value="InterPro"/>
</dbReference>
<evidence type="ECO:0000259" key="2">
    <source>
        <dbReference type="Pfam" id="PF02179"/>
    </source>
</evidence>
<accession>A0A165CJG3</accession>
<organism evidence="3 4">
    <name type="scientific">Calocera cornea HHB12733</name>
    <dbReference type="NCBI Taxonomy" id="1353952"/>
    <lineage>
        <taxon>Eukaryota</taxon>
        <taxon>Fungi</taxon>
        <taxon>Dikarya</taxon>
        <taxon>Basidiomycota</taxon>
        <taxon>Agaricomycotina</taxon>
        <taxon>Dacrymycetes</taxon>
        <taxon>Dacrymycetales</taxon>
        <taxon>Dacrymycetaceae</taxon>
        <taxon>Calocera</taxon>
    </lineage>
</organism>
<dbReference type="SUPFAM" id="SSF63491">
    <property type="entry name" value="BAG domain"/>
    <property type="match status" value="1"/>
</dbReference>
<feature type="region of interest" description="Disordered" evidence="1">
    <location>
        <begin position="347"/>
        <end position="367"/>
    </location>
</feature>
<feature type="compositionally biased region" description="Basic and acidic residues" evidence="1">
    <location>
        <begin position="292"/>
        <end position="303"/>
    </location>
</feature>
<feature type="compositionally biased region" description="Acidic residues" evidence="1">
    <location>
        <begin position="513"/>
        <end position="530"/>
    </location>
</feature>
<feature type="region of interest" description="Disordered" evidence="1">
    <location>
        <begin position="606"/>
        <end position="651"/>
    </location>
</feature>
<feature type="compositionally biased region" description="Pro residues" evidence="1">
    <location>
        <begin position="356"/>
        <end position="365"/>
    </location>
</feature>
<feature type="compositionally biased region" description="Basic residues" evidence="1">
    <location>
        <begin position="216"/>
        <end position="227"/>
    </location>
</feature>
<keyword evidence="4" id="KW-1185">Reference proteome</keyword>
<feature type="region of interest" description="Disordered" evidence="1">
    <location>
        <begin position="98"/>
        <end position="142"/>
    </location>
</feature>
<sequence length="651" mass="70433">MHAPGTCEKDGVEACRAAGGGSSQCRCGPSRLSSPRAVYRAHPPCQEGPRPHLIGNVCITLTTVNPTVLVRQPNHKHFNTLGMFAYYDPVRGTFHYPPGVPVPGAHPPSPHSAGGPPPPGPASAGPAPPAHSPNPYGIPIVFGPPPPMQAPVGHPHYPPPHPVHAWPYPYGFIPGMPPPAAQGLMAQFQQEQEEGLGPHPPPPQAQQLQAPEGHKTVRLHRQPTLRRKTSEERLAELEAERVRLLARRSEREQRAIIKTEQEAHRVGEEAAVIGRQRERERARHAALATLQAHERERQRRMAAEAEAELEAQGAEEHEEHELGQGRIDWPTLLGSLFGLFLEDTEGAKGKEQSKPAPAPPAPTPAAPAVVVTPKAAASPAQEPVPAVTVAEATTTTGPAPDVALHHLQLLLATYERLARSFAFPRVLAFDTDPASTTATATSKLHPQLAFAPQNAPVHSYEQALNQLLAELDEIPSSGDVQVRKARKELVKKVERELAWLEEEVERAWKREQEEEEDVPEEPLPVEDVEEAPLQGENGPATEEELAETKAALDAFLAQDQTVELMPNIVALEAEALIAAAEAEESGTATSILHAGPPAVVAIVAPADEQSQDEQVIVDRKKAEEEASTMEEEVQMNAPENYEFVEPHTSSP</sequence>
<dbReference type="InParanoid" id="A0A165CJG3"/>
<dbReference type="Pfam" id="PF02179">
    <property type="entry name" value="BAG"/>
    <property type="match status" value="1"/>
</dbReference>
<dbReference type="InterPro" id="IPR003103">
    <property type="entry name" value="BAG_domain"/>
</dbReference>
<dbReference type="OrthoDB" id="333905at2759"/>
<dbReference type="InterPro" id="IPR036533">
    <property type="entry name" value="BAG_dom_sf"/>
</dbReference>
<gene>
    <name evidence="3" type="ORF">CALCODRAFT_162385</name>
</gene>
<feature type="region of interest" description="Disordered" evidence="1">
    <location>
        <begin position="508"/>
        <end position="544"/>
    </location>
</feature>
<dbReference type="STRING" id="1353952.A0A165CJG3"/>